<reference evidence="2 3" key="1">
    <citation type="submission" date="2013-08" db="EMBL/GenBank/DDBJ databases">
        <authorList>
            <person name="Huang J."/>
            <person name="Wang G."/>
        </authorList>
    </citation>
    <scope>NUCLEOTIDE SEQUENCE [LARGE SCALE GENOMIC DNA]</scope>
    <source>
        <strain evidence="2 3">JSM 076056</strain>
    </source>
</reference>
<evidence type="ECO:0000313" key="2">
    <source>
        <dbReference type="EMBL" id="KGX92295.1"/>
    </source>
</evidence>
<feature type="chain" id="PRO_5039515118" evidence="1">
    <location>
        <begin position="23"/>
        <end position="117"/>
    </location>
</feature>
<name>A0A0A5GMA0_9BACI</name>
<proteinExistence type="predicted"/>
<dbReference type="Proteomes" id="UP000030528">
    <property type="component" value="Unassembled WGS sequence"/>
</dbReference>
<evidence type="ECO:0000256" key="1">
    <source>
        <dbReference type="SAM" id="SignalP"/>
    </source>
</evidence>
<organism evidence="2 3">
    <name type="scientific">Pontibacillus halophilus JSM 076056 = DSM 19796</name>
    <dbReference type="NCBI Taxonomy" id="1385510"/>
    <lineage>
        <taxon>Bacteria</taxon>
        <taxon>Bacillati</taxon>
        <taxon>Bacillota</taxon>
        <taxon>Bacilli</taxon>
        <taxon>Bacillales</taxon>
        <taxon>Bacillaceae</taxon>
        <taxon>Pontibacillus</taxon>
    </lineage>
</organism>
<dbReference type="EMBL" id="AVPE01000007">
    <property type="protein sequence ID" value="KGX92295.1"/>
    <property type="molecule type" value="Genomic_DNA"/>
</dbReference>
<protein>
    <submittedName>
        <fullName evidence="2">Uncharacterized protein</fullName>
    </submittedName>
</protein>
<accession>A0A0A5GMA0</accession>
<sequence>MKKAVRLTLGTLSMALIFFVSFGVSQSQIVEAGVAGESYTVYITEDEVENMYEYKYSNTKSLISYVGSVASSLPISGDLSSDNLRAIDEAYYDNTGIVATYTYGITMSLNTLEFEPA</sequence>
<dbReference type="AlphaFoldDB" id="A0A0A5GMA0"/>
<dbReference type="RefSeq" id="WP_026799603.1">
    <property type="nucleotide sequence ID" value="NZ_AULI01000002.1"/>
</dbReference>
<comment type="caution">
    <text evidence="2">The sequence shown here is derived from an EMBL/GenBank/DDBJ whole genome shotgun (WGS) entry which is preliminary data.</text>
</comment>
<keyword evidence="3" id="KW-1185">Reference proteome</keyword>
<gene>
    <name evidence="2" type="ORF">N781_18320</name>
</gene>
<keyword evidence="1" id="KW-0732">Signal</keyword>
<evidence type="ECO:0000313" key="3">
    <source>
        <dbReference type="Proteomes" id="UP000030528"/>
    </source>
</evidence>
<feature type="signal peptide" evidence="1">
    <location>
        <begin position="1"/>
        <end position="22"/>
    </location>
</feature>